<keyword evidence="3" id="KW-0472">Membrane</keyword>
<dbReference type="InterPro" id="IPR025333">
    <property type="entry name" value="DUF4239"/>
</dbReference>
<feature type="coiled-coil region" evidence="1">
    <location>
        <begin position="173"/>
        <end position="200"/>
    </location>
</feature>
<evidence type="ECO:0000313" key="5">
    <source>
        <dbReference type="Proteomes" id="UP001497392"/>
    </source>
</evidence>
<proteinExistence type="predicted"/>
<feature type="transmembrane region" description="Helical" evidence="3">
    <location>
        <begin position="147"/>
        <end position="173"/>
    </location>
</feature>
<feature type="region of interest" description="Disordered" evidence="2">
    <location>
        <begin position="374"/>
        <end position="507"/>
    </location>
</feature>
<organism evidence="4 5">
    <name type="scientific">Coccomyxa viridis</name>
    <dbReference type="NCBI Taxonomy" id="1274662"/>
    <lineage>
        <taxon>Eukaryota</taxon>
        <taxon>Viridiplantae</taxon>
        <taxon>Chlorophyta</taxon>
        <taxon>core chlorophytes</taxon>
        <taxon>Trebouxiophyceae</taxon>
        <taxon>Trebouxiophyceae incertae sedis</taxon>
        <taxon>Coccomyxaceae</taxon>
        <taxon>Coccomyxa</taxon>
    </lineage>
</organism>
<name>A0ABP1FNM4_9CHLO</name>
<comment type="caution">
    <text evidence="4">The sequence shown here is derived from an EMBL/GenBank/DDBJ whole genome shotgun (WGS) entry which is preliminary data.</text>
</comment>
<keyword evidence="1" id="KW-0175">Coiled coil</keyword>
<keyword evidence="3" id="KW-0812">Transmembrane</keyword>
<feature type="transmembrane region" description="Helical" evidence="3">
    <location>
        <begin position="280"/>
        <end position="300"/>
    </location>
</feature>
<keyword evidence="5" id="KW-1185">Reference proteome</keyword>
<gene>
    <name evidence="4" type="primary">g1533</name>
    <name evidence="4" type="ORF">VP750_LOCUS1311</name>
</gene>
<dbReference type="EMBL" id="CAXHTA020000002">
    <property type="protein sequence ID" value="CAL5219652.1"/>
    <property type="molecule type" value="Genomic_DNA"/>
</dbReference>
<keyword evidence="3" id="KW-1133">Transmembrane helix</keyword>
<feature type="compositionally biased region" description="Low complexity" evidence="2">
    <location>
        <begin position="434"/>
        <end position="465"/>
    </location>
</feature>
<dbReference type="Pfam" id="PF14023">
    <property type="entry name" value="Bestrophin-like"/>
    <property type="match status" value="1"/>
</dbReference>
<accession>A0ABP1FNM4</accession>
<feature type="compositionally biased region" description="Polar residues" evidence="2">
    <location>
        <begin position="374"/>
        <end position="383"/>
    </location>
</feature>
<reference evidence="4 5" key="1">
    <citation type="submission" date="2024-06" db="EMBL/GenBank/DDBJ databases">
        <authorList>
            <person name="Kraege A."/>
            <person name="Thomma B."/>
        </authorList>
    </citation>
    <scope>NUCLEOTIDE SEQUENCE [LARGE SCALE GENOMIC DNA]</scope>
</reference>
<evidence type="ECO:0000256" key="3">
    <source>
        <dbReference type="SAM" id="Phobius"/>
    </source>
</evidence>
<evidence type="ECO:0000256" key="2">
    <source>
        <dbReference type="SAM" id="MobiDB-lite"/>
    </source>
</evidence>
<feature type="transmembrane region" description="Helical" evidence="3">
    <location>
        <begin position="312"/>
        <end position="329"/>
    </location>
</feature>
<protein>
    <submittedName>
        <fullName evidence="4">G1533 protein</fullName>
    </submittedName>
</protein>
<dbReference type="Proteomes" id="UP001497392">
    <property type="component" value="Unassembled WGS sequence"/>
</dbReference>
<feature type="compositionally biased region" description="Basic and acidic residues" evidence="2">
    <location>
        <begin position="548"/>
        <end position="560"/>
    </location>
</feature>
<evidence type="ECO:0000313" key="4">
    <source>
        <dbReference type="EMBL" id="CAL5219652.1"/>
    </source>
</evidence>
<feature type="transmembrane region" description="Helical" evidence="3">
    <location>
        <begin position="109"/>
        <end position="127"/>
    </location>
</feature>
<sequence length="573" mass="61830">MSRNMQSISQPGAIVGGSRQARVSCSSIQPLSDRYLSRERQRCRPIAGPGRHAEGGLLTLPRQRWPPQTRRGQLSRRLEVSCLRSGAISNYNKTAPMSAWSPVRSLQSLAKFFFISGAATATAWYAHPQLLDIAAHVLNLDFKDNVTAFQTSFFSFLSLVFAIYSGNTMAFLYDRQKEVVKNLYAECMALEELLEEAVNTLGPDARDILTQVRVYIDQEMYQPENQSPPLGDGHALAAIRAKARNYRRAGTDVGEILQASQRLAHAQSARQATACRLLPPVHWALLYTIGALFVSTFILFETGGSFSNEGRHILFTVLCGLMSFVLVALRDLADPQEGVYNATALLAERLSYLMSMLNKYEKLPSRAPTVGTLLGSSVPSSTMEEAAKTPGNDLLSMLGGIKETPEESEDKPQPKTGLLGALMGRPADKEDSDSQNSSSSSNSSGNGTSRDSSLSQVGAAVLGAEAAERESRPAMAAGMGPSSPTSNTLRASGNLEVTSQGAGQRNSVVRSMILEKPPSFKVRSQLPGQAMAGRTGVSNSRPRLRVSSLDETKSGSEISKRPAGSIRPAANVR</sequence>
<feature type="region of interest" description="Disordered" evidence="2">
    <location>
        <begin position="519"/>
        <end position="573"/>
    </location>
</feature>
<evidence type="ECO:0000256" key="1">
    <source>
        <dbReference type="SAM" id="Coils"/>
    </source>
</evidence>
<feature type="compositionally biased region" description="Polar residues" evidence="2">
    <location>
        <begin position="482"/>
        <end position="507"/>
    </location>
</feature>